<keyword evidence="4" id="KW-0812">Transmembrane</keyword>
<dbReference type="Proteomes" id="UP000662747">
    <property type="component" value="Chromosome"/>
</dbReference>
<keyword evidence="2" id="KW-0238">DNA-binding</keyword>
<protein>
    <submittedName>
        <fullName evidence="6">Response regulator transcription factor</fullName>
    </submittedName>
</protein>
<name>A0ABX7P7J7_9BACT</name>
<dbReference type="PANTHER" id="PTHR43214">
    <property type="entry name" value="TWO-COMPONENT RESPONSE REGULATOR"/>
    <property type="match status" value="1"/>
</dbReference>
<dbReference type="SUPFAM" id="SSF46894">
    <property type="entry name" value="C-terminal effector domain of the bipartite response regulators"/>
    <property type="match status" value="1"/>
</dbReference>
<dbReference type="InterPro" id="IPR036388">
    <property type="entry name" value="WH-like_DNA-bd_sf"/>
</dbReference>
<evidence type="ECO:0000259" key="5">
    <source>
        <dbReference type="PROSITE" id="PS50043"/>
    </source>
</evidence>
<gene>
    <name evidence="6" type="ORF">JY651_16430</name>
</gene>
<dbReference type="Gene3D" id="1.10.10.10">
    <property type="entry name" value="Winged helix-like DNA-binding domain superfamily/Winged helix DNA-binding domain"/>
    <property type="match status" value="1"/>
</dbReference>
<accession>A0ABX7P7J7</accession>
<evidence type="ECO:0000256" key="2">
    <source>
        <dbReference type="ARBA" id="ARBA00023125"/>
    </source>
</evidence>
<dbReference type="PROSITE" id="PS50043">
    <property type="entry name" value="HTH_LUXR_2"/>
    <property type="match status" value="1"/>
</dbReference>
<dbReference type="InterPro" id="IPR016032">
    <property type="entry name" value="Sig_transdc_resp-reg_C-effctor"/>
</dbReference>
<evidence type="ECO:0000313" key="6">
    <source>
        <dbReference type="EMBL" id="QSQ26414.1"/>
    </source>
</evidence>
<feature type="domain" description="HTH luxR-type" evidence="5">
    <location>
        <begin position="299"/>
        <end position="364"/>
    </location>
</feature>
<dbReference type="InterPro" id="IPR039420">
    <property type="entry name" value="WalR-like"/>
</dbReference>
<sequence>MRASRSRAAHEDALREQVLLNLHDSSSHWLPTVLERTRDALLQLIPADYMGLCILTPGQPVEFEWLVPGPRVALLEQYGEHAEHDFMHKALVHQLKVVRRDSEILTRKELERSHLYQLSRELEPRLEHVMAVLLPVSPGVFAAVAFYRILRRRPFTKKDSTVFQALTGHLVSAVGTCLEMATKETGYQLMAELNKRQDAEVIVVRPPSRERMRSPGATALVEKWFGGSRLHRSGLPQVLAERLDALVRMSATERLEADRWVDWRDDEHLLVRFIELREPDGASAWALRLHEFSHSIPIPDEIARELSPRQLEVARGILRNWRNKQIASDLKRTPGTVKAHVRDLFRELKCDGRLDLMYQAARFLKPV</sequence>
<dbReference type="SMART" id="SM00421">
    <property type="entry name" value="HTH_LUXR"/>
    <property type="match status" value="1"/>
</dbReference>
<evidence type="ECO:0000256" key="3">
    <source>
        <dbReference type="ARBA" id="ARBA00023163"/>
    </source>
</evidence>
<keyword evidence="1" id="KW-0805">Transcription regulation</keyword>
<proteinExistence type="predicted"/>
<keyword evidence="7" id="KW-1185">Reference proteome</keyword>
<keyword evidence="4" id="KW-1133">Transmembrane helix</keyword>
<dbReference type="InterPro" id="IPR000792">
    <property type="entry name" value="Tscrpt_reg_LuxR_C"/>
</dbReference>
<reference evidence="6 7" key="1">
    <citation type="submission" date="2021-02" db="EMBL/GenBank/DDBJ databases">
        <title>De Novo genome assembly of isolated myxobacteria.</title>
        <authorList>
            <person name="Stevens D.C."/>
        </authorList>
    </citation>
    <scope>NUCLEOTIDE SEQUENCE [LARGE SCALE GENOMIC DNA]</scope>
    <source>
        <strain evidence="7">SCPEA02</strain>
    </source>
</reference>
<evidence type="ECO:0000256" key="4">
    <source>
        <dbReference type="SAM" id="Phobius"/>
    </source>
</evidence>
<dbReference type="Pfam" id="PF00196">
    <property type="entry name" value="GerE"/>
    <property type="match status" value="1"/>
</dbReference>
<evidence type="ECO:0000313" key="7">
    <source>
        <dbReference type="Proteomes" id="UP000662747"/>
    </source>
</evidence>
<keyword evidence="3" id="KW-0804">Transcription</keyword>
<feature type="transmembrane region" description="Helical" evidence="4">
    <location>
        <begin position="129"/>
        <end position="150"/>
    </location>
</feature>
<organism evidence="6 7">
    <name type="scientific">Pyxidicoccus parkwayensis</name>
    <dbReference type="NCBI Taxonomy" id="2813578"/>
    <lineage>
        <taxon>Bacteria</taxon>
        <taxon>Pseudomonadati</taxon>
        <taxon>Myxococcota</taxon>
        <taxon>Myxococcia</taxon>
        <taxon>Myxococcales</taxon>
        <taxon>Cystobacterineae</taxon>
        <taxon>Myxococcaceae</taxon>
        <taxon>Pyxidicoccus</taxon>
    </lineage>
</organism>
<evidence type="ECO:0000256" key="1">
    <source>
        <dbReference type="ARBA" id="ARBA00023015"/>
    </source>
</evidence>
<keyword evidence="4" id="KW-0472">Membrane</keyword>
<dbReference type="PANTHER" id="PTHR43214:SF41">
    <property type="entry name" value="NITRATE_NITRITE RESPONSE REGULATOR PROTEIN NARP"/>
    <property type="match status" value="1"/>
</dbReference>
<dbReference type="EMBL" id="CP071090">
    <property type="protein sequence ID" value="QSQ26414.1"/>
    <property type="molecule type" value="Genomic_DNA"/>
</dbReference>